<organism evidence="9 10">
    <name type="scientific">Rhizobium phaseoli</name>
    <dbReference type="NCBI Taxonomy" id="396"/>
    <lineage>
        <taxon>Bacteria</taxon>
        <taxon>Pseudomonadati</taxon>
        <taxon>Pseudomonadota</taxon>
        <taxon>Alphaproteobacteria</taxon>
        <taxon>Hyphomicrobiales</taxon>
        <taxon>Rhizobiaceae</taxon>
        <taxon>Rhizobium/Agrobacterium group</taxon>
        <taxon>Rhizobium</taxon>
    </lineage>
</organism>
<keyword evidence="2" id="KW-0808">Transferase</keyword>
<evidence type="ECO:0000256" key="5">
    <source>
        <dbReference type="ARBA" id="ARBA00022840"/>
    </source>
</evidence>
<dbReference type="InterPro" id="IPR042213">
    <property type="entry name" value="NBD_C_sf"/>
</dbReference>
<dbReference type="GO" id="GO:0016301">
    <property type="term" value="F:kinase activity"/>
    <property type="evidence" value="ECO:0007669"/>
    <property type="project" value="UniProtKB-KW"/>
</dbReference>
<feature type="domain" description="Four-carbon acid sugar kinase nucleotide binding" evidence="8">
    <location>
        <begin position="238"/>
        <end position="387"/>
    </location>
</feature>
<comment type="similarity">
    <text evidence="1">Belongs to the four-carbon acid sugar kinase family.</text>
</comment>
<dbReference type="Pfam" id="PF07005">
    <property type="entry name" value="SBD_N"/>
    <property type="match status" value="1"/>
</dbReference>
<dbReference type="Gene3D" id="3.40.980.20">
    <property type="entry name" value="Four-carbon acid sugar kinase, nucleotide binding domain"/>
    <property type="match status" value="1"/>
</dbReference>
<dbReference type="InterPro" id="IPR031475">
    <property type="entry name" value="NBD_C"/>
</dbReference>
<dbReference type="Pfam" id="PF17042">
    <property type="entry name" value="NBD_C"/>
    <property type="match status" value="1"/>
</dbReference>
<dbReference type="EMBL" id="WUFT01000020">
    <property type="protein sequence ID" value="NEJ73955.1"/>
    <property type="molecule type" value="Genomic_DNA"/>
</dbReference>
<evidence type="ECO:0000259" key="8">
    <source>
        <dbReference type="Pfam" id="PF17042"/>
    </source>
</evidence>
<dbReference type="GO" id="GO:0005524">
    <property type="term" value="F:ATP binding"/>
    <property type="evidence" value="ECO:0007669"/>
    <property type="project" value="UniProtKB-KW"/>
</dbReference>
<protein>
    <submittedName>
        <fullName evidence="9">Four-carbon acid sugar kinase family protein</fullName>
    </submittedName>
</protein>
<evidence type="ECO:0000313" key="9">
    <source>
        <dbReference type="EMBL" id="NEJ73955.1"/>
    </source>
</evidence>
<evidence type="ECO:0000259" key="7">
    <source>
        <dbReference type="Pfam" id="PF07005"/>
    </source>
</evidence>
<proteinExistence type="inferred from homology"/>
<evidence type="ECO:0000256" key="6">
    <source>
        <dbReference type="ARBA" id="ARBA00023277"/>
    </source>
</evidence>
<dbReference type="InterPro" id="IPR037051">
    <property type="entry name" value="4-carb_acid_sugar_kinase_N_sf"/>
</dbReference>
<comment type="caution">
    <text evidence="9">The sequence shown here is derived from an EMBL/GenBank/DDBJ whole genome shotgun (WGS) entry which is preliminary data.</text>
</comment>
<evidence type="ECO:0000256" key="2">
    <source>
        <dbReference type="ARBA" id="ARBA00022679"/>
    </source>
</evidence>
<dbReference type="InterPro" id="IPR010737">
    <property type="entry name" value="4-carb_acid_sugar_kinase_N"/>
</dbReference>
<sequence length="403" mass="41909">MKVGILADDLTSATDGAAPFVSMGHRCVVFTDHRGSPPENVAIVSVNKVSRAASVEDAVDRATQVAKSLMSADILYNTVDSTIRGHLGAEIMAALAASGRAVAIVAPAFPGGGRTTEGGRQLLRGMPVENTEFAKDPLHPITDSHLRPLFRGIPDAEVRFLGLAEIRALKSGELIADGRKLLIADAAIQEDLALLVKSAADPKSILWCGSPGLATALADYVGWADDIALSTAPAPLNLFVIGSINPLNREQCSRLIGTGNVQQITVNAEEASRSPVLAAQSALAQYSQSVSSGDVILTTSEGGTSAQPRSVAMALGQAVRAIMDLHPVTGLFLTGGDTAESVLRELEIGSLDLLGEIEPGIPIGRTTGSHPIHIITKAGGFGSSNVLLKSAELLRGLWLGDKK</sequence>
<keyword evidence="6" id="KW-0119">Carbohydrate metabolism</keyword>
<evidence type="ECO:0000313" key="10">
    <source>
        <dbReference type="Proteomes" id="UP000471753"/>
    </source>
</evidence>
<keyword evidence="5" id="KW-0067">ATP-binding</keyword>
<feature type="domain" description="Four-carbon acid sugar kinase N-terminal" evidence="7">
    <location>
        <begin position="4"/>
        <end position="217"/>
    </location>
</feature>
<reference evidence="9 10" key="1">
    <citation type="submission" date="2019-12" db="EMBL/GenBank/DDBJ databases">
        <title>Rhizobium genotypes associated with high levels of biological nitrogen fixation by grain legumes in a temperate-maritime cropping system.</title>
        <authorList>
            <person name="Maluk M."/>
            <person name="Francesc Ferrando Molina F."/>
            <person name="Lopez Del Egido L."/>
            <person name="Lafos M."/>
            <person name="Langarica-Fuentes A."/>
            <person name="Gebre Yohannes G."/>
            <person name="Young M.W."/>
            <person name="Martin P."/>
            <person name="Gantlett R."/>
            <person name="Kenicer G."/>
            <person name="Hawes C."/>
            <person name="Begg G.S."/>
            <person name="Quilliam R.S."/>
            <person name="Squire G.R."/>
            <person name="Poole P.S."/>
            <person name="Young P.W."/>
            <person name="Iannetta P.M."/>
            <person name="James E.K."/>
        </authorList>
    </citation>
    <scope>NUCLEOTIDE SEQUENCE [LARGE SCALE GENOMIC DNA]</scope>
    <source>
        <strain evidence="9 10">JHI366</strain>
    </source>
</reference>
<gene>
    <name evidence="9" type="ORF">GR197_26010</name>
</gene>
<evidence type="ECO:0000256" key="4">
    <source>
        <dbReference type="ARBA" id="ARBA00022777"/>
    </source>
</evidence>
<dbReference type="Gene3D" id="3.40.50.10840">
    <property type="entry name" value="Putative sugar-binding, N-terminal domain"/>
    <property type="match status" value="1"/>
</dbReference>
<evidence type="ECO:0000256" key="1">
    <source>
        <dbReference type="ARBA" id="ARBA00005715"/>
    </source>
</evidence>
<dbReference type="SUPFAM" id="SSF142764">
    <property type="entry name" value="YgbK-like"/>
    <property type="match status" value="1"/>
</dbReference>
<name>A0A7K3UKY8_9HYPH</name>
<dbReference type="Proteomes" id="UP000471753">
    <property type="component" value="Unassembled WGS sequence"/>
</dbReference>
<evidence type="ECO:0000256" key="3">
    <source>
        <dbReference type="ARBA" id="ARBA00022741"/>
    </source>
</evidence>
<accession>A0A7K3UKY8</accession>
<dbReference type="AlphaFoldDB" id="A0A7K3UKY8"/>
<keyword evidence="4 9" id="KW-0418">Kinase</keyword>
<keyword evidence="3" id="KW-0547">Nucleotide-binding</keyword>